<feature type="chain" id="PRO_5004434273" description="Tetratricopeptide repeat protein" evidence="1">
    <location>
        <begin position="20"/>
        <end position="307"/>
    </location>
</feature>
<dbReference type="RefSeq" id="WP_022430225.1">
    <property type="nucleotide sequence ID" value="NZ_FR899241.1"/>
</dbReference>
<name>R7GZI6_9BACT</name>
<proteinExistence type="predicted"/>
<organism evidence="2 3">
    <name type="scientific">Leyella stercorea CAG:629</name>
    <dbReference type="NCBI Taxonomy" id="1263103"/>
    <lineage>
        <taxon>Bacteria</taxon>
        <taxon>Pseudomonadati</taxon>
        <taxon>Bacteroidota</taxon>
        <taxon>Bacteroidia</taxon>
        <taxon>Bacteroidales</taxon>
        <taxon>Prevotellaceae</taxon>
        <taxon>Leyella</taxon>
    </lineage>
</organism>
<feature type="signal peptide" evidence="1">
    <location>
        <begin position="1"/>
        <end position="19"/>
    </location>
</feature>
<sequence>MKKFLISMCMAASCMLTHAQNCDIPIQVVIPDGIEGMTPQSANYMKNVLRRVLVSGNDVTQFTNSQFGIVVKPVIVDKHIIAGAPQKTVMNLSLTLYIGNVQQGTLFSSYSMDVNGVGDNDTKAYNSAIRRLNVQNRNLTDFVANGKKKIIEWYDNNYQTIIKKAKTAASIRNYEEALYALLSVPECSKGYDAAVAQVKIVYKQYVDRQCEENLAQAQAAWMTGFSKENAAVASVFLSEIYPDAACYSEAMKLVQEIKRHMGDEWKFEIKQWSDLASIESQRLTYAKEIAMAYAQNQPQQVIHLLYR</sequence>
<keyword evidence="1" id="KW-0732">Signal</keyword>
<gene>
    <name evidence="2" type="ORF">BN741_01002</name>
</gene>
<dbReference type="Proteomes" id="UP000018072">
    <property type="component" value="Unassembled WGS sequence"/>
</dbReference>
<reference evidence="2" key="1">
    <citation type="submission" date="2012-11" db="EMBL/GenBank/DDBJ databases">
        <title>Dependencies among metagenomic species, viruses, plasmids and units of genetic variation.</title>
        <authorList>
            <person name="Nielsen H.B."/>
            <person name="Almeida M."/>
            <person name="Juncker A.S."/>
            <person name="Rasmussen S."/>
            <person name="Li J."/>
            <person name="Sunagawa S."/>
            <person name="Plichta D."/>
            <person name="Gautier L."/>
            <person name="Le Chatelier E."/>
            <person name="Peletier E."/>
            <person name="Bonde I."/>
            <person name="Nielsen T."/>
            <person name="Manichanh C."/>
            <person name="Arumugam M."/>
            <person name="Batto J."/>
            <person name="Santos M.B.Q.D."/>
            <person name="Blom N."/>
            <person name="Borruel N."/>
            <person name="Burgdorf K.S."/>
            <person name="Boumezbeur F."/>
            <person name="Casellas F."/>
            <person name="Dore J."/>
            <person name="Guarner F."/>
            <person name="Hansen T."/>
            <person name="Hildebrand F."/>
            <person name="Kaas R.S."/>
            <person name="Kennedy S."/>
            <person name="Kristiansen K."/>
            <person name="Kultima J.R."/>
            <person name="Leonard P."/>
            <person name="Levenez F."/>
            <person name="Lund O."/>
            <person name="Moumen B."/>
            <person name="Le Paslier D."/>
            <person name="Pons N."/>
            <person name="Pedersen O."/>
            <person name="Prifti E."/>
            <person name="Qin J."/>
            <person name="Raes J."/>
            <person name="Tap J."/>
            <person name="Tims S."/>
            <person name="Ussery D.W."/>
            <person name="Yamada T."/>
            <person name="MetaHit consortium"/>
            <person name="Renault P."/>
            <person name="Sicheritz-Ponten T."/>
            <person name="Bork P."/>
            <person name="Wang J."/>
            <person name="Brunak S."/>
            <person name="Ehrlich S.D."/>
        </authorList>
    </citation>
    <scope>NUCLEOTIDE SEQUENCE [LARGE SCALE GENOMIC DNA]</scope>
</reference>
<dbReference type="STRING" id="1263103.BN741_01002"/>
<protein>
    <recommendedName>
        <fullName evidence="4">Tetratricopeptide repeat protein</fullName>
    </recommendedName>
</protein>
<accession>R7GZI6</accession>
<evidence type="ECO:0000313" key="2">
    <source>
        <dbReference type="EMBL" id="CDE31347.1"/>
    </source>
</evidence>
<dbReference type="EMBL" id="CBIT010000088">
    <property type="protein sequence ID" value="CDE31347.1"/>
    <property type="molecule type" value="Genomic_DNA"/>
</dbReference>
<comment type="caution">
    <text evidence="2">The sequence shown here is derived from an EMBL/GenBank/DDBJ whole genome shotgun (WGS) entry which is preliminary data.</text>
</comment>
<dbReference type="AlphaFoldDB" id="R7GZI6"/>
<evidence type="ECO:0000313" key="3">
    <source>
        <dbReference type="Proteomes" id="UP000018072"/>
    </source>
</evidence>
<evidence type="ECO:0008006" key="4">
    <source>
        <dbReference type="Google" id="ProtNLM"/>
    </source>
</evidence>
<evidence type="ECO:0000256" key="1">
    <source>
        <dbReference type="SAM" id="SignalP"/>
    </source>
</evidence>